<dbReference type="Pfam" id="PF00072">
    <property type="entry name" value="Response_reg"/>
    <property type="match status" value="1"/>
</dbReference>
<dbReference type="PANTHER" id="PTHR43214:SF41">
    <property type="entry name" value="NITRATE_NITRITE RESPONSE REGULATOR PROTEIN NARP"/>
    <property type="match status" value="1"/>
</dbReference>
<dbReference type="STRING" id="501024.RTCCBAU85039_6085"/>
<dbReference type="AlphaFoldDB" id="A0A1H8VPJ5"/>
<dbReference type="PRINTS" id="PR00038">
    <property type="entry name" value="HTHLUXR"/>
</dbReference>
<dbReference type="Gene3D" id="3.40.50.2300">
    <property type="match status" value="1"/>
</dbReference>
<dbReference type="Proteomes" id="UP000183063">
    <property type="component" value="Unassembled WGS sequence"/>
</dbReference>
<evidence type="ECO:0000313" key="9">
    <source>
        <dbReference type="EMBL" id="SEP17220.1"/>
    </source>
</evidence>
<reference evidence="8" key="1">
    <citation type="submission" date="2016-10" db="EMBL/GenBank/DDBJ databases">
        <authorList>
            <person name="de Groot N.N."/>
        </authorList>
    </citation>
    <scope>NUCLEOTIDE SEQUENCE [LARGE SCALE GENOMIC DNA]</scope>
    <source>
        <strain evidence="8">CCBAU85039</strain>
    </source>
</reference>
<protein>
    <submittedName>
        <fullName evidence="8">Nitrogen regulation protein C</fullName>
    </submittedName>
    <submittedName>
        <fullName evidence="9">Two component transcriptional regulator, LuxR family</fullName>
    </submittedName>
</protein>
<dbReference type="RefSeq" id="WP_072381296.1">
    <property type="nucleotide sequence ID" value="NZ_FNXB01000055.1"/>
</dbReference>
<evidence type="ECO:0000313" key="11">
    <source>
        <dbReference type="Proteomes" id="UP000198939"/>
    </source>
</evidence>
<evidence type="ECO:0000256" key="2">
    <source>
        <dbReference type="ARBA" id="ARBA00023015"/>
    </source>
</evidence>
<dbReference type="EMBL" id="FNXB01000055">
    <property type="protein sequence ID" value="SEI19147.1"/>
    <property type="molecule type" value="Genomic_DNA"/>
</dbReference>
<organism evidence="8 10">
    <name type="scientific">Rhizobium tibeticum</name>
    <dbReference type="NCBI Taxonomy" id="501024"/>
    <lineage>
        <taxon>Bacteria</taxon>
        <taxon>Pseudomonadati</taxon>
        <taxon>Pseudomonadota</taxon>
        <taxon>Alphaproteobacteria</taxon>
        <taxon>Hyphomicrobiales</taxon>
        <taxon>Rhizobiaceae</taxon>
        <taxon>Rhizobium/Agrobacterium group</taxon>
        <taxon>Rhizobium</taxon>
    </lineage>
</organism>
<dbReference type="SMART" id="SM00448">
    <property type="entry name" value="REC"/>
    <property type="match status" value="1"/>
</dbReference>
<dbReference type="GO" id="GO:0006355">
    <property type="term" value="P:regulation of DNA-templated transcription"/>
    <property type="evidence" value="ECO:0007669"/>
    <property type="project" value="InterPro"/>
</dbReference>
<feature type="modified residue" description="4-aspartylphosphate" evidence="5">
    <location>
        <position position="59"/>
    </location>
</feature>
<evidence type="ECO:0000256" key="3">
    <source>
        <dbReference type="ARBA" id="ARBA00023125"/>
    </source>
</evidence>
<reference evidence="9 11" key="2">
    <citation type="submission" date="2016-10" db="EMBL/GenBank/DDBJ databases">
        <authorList>
            <person name="Varghese N."/>
            <person name="Submissions S."/>
        </authorList>
    </citation>
    <scope>NUCLEOTIDE SEQUENCE [LARGE SCALE GENOMIC DNA]</scope>
    <source>
        <strain evidence="9 11">CGMCC 1.7071</strain>
    </source>
</reference>
<dbReference type="CDD" id="cd06170">
    <property type="entry name" value="LuxR_C_like"/>
    <property type="match status" value="1"/>
</dbReference>
<gene>
    <name evidence="8" type="primary">nreC_2</name>
    <name evidence="8" type="ORF">RTCCBAU85039_6085</name>
    <name evidence="9" type="ORF">SAMN05216228_104525</name>
</gene>
<evidence type="ECO:0000256" key="4">
    <source>
        <dbReference type="ARBA" id="ARBA00023163"/>
    </source>
</evidence>
<evidence type="ECO:0000256" key="1">
    <source>
        <dbReference type="ARBA" id="ARBA00022553"/>
    </source>
</evidence>
<evidence type="ECO:0000313" key="10">
    <source>
        <dbReference type="Proteomes" id="UP000183063"/>
    </source>
</evidence>
<dbReference type="InterPro" id="IPR000792">
    <property type="entry name" value="Tscrpt_reg_LuxR_C"/>
</dbReference>
<sequence>MTSASPIKVILIDNHPVVVVGLKGVLDTYQNIEVVGFAHDVTTALPLVRDRRPQVALVDINMPKINGIDAIALIRNESPETKVIMLSMHDSREYISSSIMRGASGYILKEVATDEIVTAIKKVASGDTYFSSGVRDLLLDAGGQSVGERLTGREQEIVVLIAAGKSNREIAAELAISENTVETHRKHIKRKLGLSSTAELVRFVLEHPDLLVGLPTGG</sequence>
<keyword evidence="1 5" id="KW-0597">Phosphoprotein</keyword>
<keyword evidence="3" id="KW-0238">DNA-binding</keyword>
<dbReference type="InterPro" id="IPR016032">
    <property type="entry name" value="Sig_transdc_resp-reg_C-effctor"/>
</dbReference>
<keyword evidence="11" id="KW-1185">Reference proteome</keyword>
<evidence type="ECO:0000256" key="5">
    <source>
        <dbReference type="PROSITE-ProRule" id="PRU00169"/>
    </source>
</evidence>
<proteinExistence type="predicted"/>
<evidence type="ECO:0000259" key="6">
    <source>
        <dbReference type="PROSITE" id="PS50043"/>
    </source>
</evidence>
<dbReference type="OrthoDB" id="9814495at2"/>
<dbReference type="SUPFAM" id="SSF46894">
    <property type="entry name" value="C-terminal effector domain of the bipartite response regulators"/>
    <property type="match status" value="1"/>
</dbReference>
<reference evidence="10" key="3">
    <citation type="submission" date="2016-10" db="EMBL/GenBank/DDBJ databases">
        <authorList>
            <person name="Wibberg D."/>
        </authorList>
    </citation>
    <scope>NUCLEOTIDE SEQUENCE [LARGE SCALE GENOMIC DNA]</scope>
</reference>
<dbReference type="EMBL" id="FOCV01000045">
    <property type="protein sequence ID" value="SEP17220.1"/>
    <property type="molecule type" value="Genomic_DNA"/>
</dbReference>
<dbReference type="CDD" id="cd17535">
    <property type="entry name" value="REC_NarL-like"/>
    <property type="match status" value="1"/>
</dbReference>
<feature type="domain" description="HTH luxR-type" evidence="6">
    <location>
        <begin position="143"/>
        <end position="208"/>
    </location>
</feature>
<dbReference type="PROSITE" id="PS50043">
    <property type="entry name" value="HTH_LUXR_2"/>
    <property type="match status" value="1"/>
</dbReference>
<dbReference type="InterPro" id="IPR039420">
    <property type="entry name" value="WalR-like"/>
</dbReference>
<dbReference type="SMART" id="SM00421">
    <property type="entry name" value="HTH_LUXR"/>
    <property type="match status" value="1"/>
</dbReference>
<keyword evidence="4" id="KW-0804">Transcription</keyword>
<keyword evidence="2" id="KW-0805">Transcription regulation</keyword>
<dbReference type="Proteomes" id="UP000198939">
    <property type="component" value="Unassembled WGS sequence"/>
</dbReference>
<dbReference type="InterPro" id="IPR058245">
    <property type="entry name" value="NreC/VraR/RcsB-like_REC"/>
</dbReference>
<accession>A0A1H8VPJ5</accession>
<dbReference type="InterPro" id="IPR001789">
    <property type="entry name" value="Sig_transdc_resp-reg_receiver"/>
</dbReference>
<feature type="domain" description="Response regulatory" evidence="7">
    <location>
        <begin position="8"/>
        <end position="124"/>
    </location>
</feature>
<name>A0A1H8VPJ5_9HYPH</name>
<dbReference type="SUPFAM" id="SSF52172">
    <property type="entry name" value="CheY-like"/>
    <property type="match status" value="1"/>
</dbReference>
<dbReference type="PROSITE" id="PS00622">
    <property type="entry name" value="HTH_LUXR_1"/>
    <property type="match status" value="1"/>
</dbReference>
<dbReference type="PANTHER" id="PTHR43214">
    <property type="entry name" value="TWO-COMPONENT RESPONSE REGULATOR"/>
    <property type="match status" value="1"/>
</dbReference>
<evidence type="ECO:0000313" key="8">
    <source>
        <dbReference type="EMBL" id="SEI19147.1"/>
    </source>
</evidence>
<dbReference type="Pfam" id="PF00196">
    <property type="entry name" value="GerE"/>
    <property type="match status" value="1"/>
</dbReference>
<dbReference type="PROSITE" id="PS50110">
    <property type="entry name" value="RESPONSE_REGULATORY"/>
    <property type="match status" value="1"/>
</dbReference>
<dbReference type="GO" id="GO:0003677">
    <property type="term" value="F:DNA binding"/>
    <property type="evidence" value="ECO:0007669"/>
    <property type="project" value="UniProtKB-KW"/>
</dbReference>
<evidence type="ECO:0000259" key="7">
    <source>
        <dbReference type="PROSITE" id="PS50110"/>
    </source>
</evidence>
<dbReference type="InterPro" id="IPR011006">
    <property type="entry name" value="CheY-like_superfamily"/>
</dbReference>
<dbReference type="GO" id="GO:0000160">
    <property type="term" value="P:phosphorelay signal transduction system"/>
    <property type="evidence" value="ECO:0007669"/>
    <property type="project" value="InterPro"/>
</dbReference>